<proteinExistence type="predicted"/>
<protein>
    <submittedName>
        <fullName evidence="1">Uncharacterized protein</fullName>
    </submittedName>
</protein>
<gene>
    <name evidence="1" type="ORF">SDC9_150330</name>
</gene>
<dbReference type="EMBL" id="VSSQ01049039">
    <property type="protein sequence ID" value="MPN03107.1"/>
    <property type="molecule type" value="Genomic_DNA"/>
</dbReference>
<dbReference type="AlphaFoldDB" id="A0A645EMS2"/>
<accession>A0A645EMS2</accession>
<comment type="caution">
    <text evidence="1">The sequence shown here is derived from an EMBL/GenBank/DDBJ whole genome shotgun (WGS) entry which is preliminary data.</text>
</comment>
<name>A0A645EMS2_9ZZZZ</name>
<sequence length="77" mass="8357">MPPGPVVAQHAPEKACICRSYPVVHVYGSAGKGTNEYPVFIVGRNALGELFVQSVDALHHQYLILGKFHSVSLFPLP</sequence>
<reference evidence="1" key="1">
    <citation type="submission" date="2019-08" db="EMBL/GenBank/DDBJ databases">
        <authorList>
            <person name="Kucharzyk K."/>
            <person name="Murdoch R.W."/>
            <person name="Higgins S."/>
            <person name="Loffler F."/>
        </authorList>
    </citation>
    <scope>NUCLEOTIDE SEQUENCE</scope>
</reference>
<organism evidence="1">
    <name type="scientific">bioreactor metagenome</name>
    <dbReference type="NCBI Taxonomy" id="1076179"/>
    <lineage>
        <taxon>unclassified sequences</taxon>
        <taxon>metagenomes</taxon>
        <taxon>ecological metagenomes</taxon>
    </lineage>
</organism>
<evidence type="ECO:0000313" key="1">
    <source>
        <dbReference type="EMBL" id="MPN03107.1"/>
    </source>
</evidence>